<gene>
    <name evidence="2" type="ORF">METZ01_LOCUS377108</name>
</gene>
<proteinExistence type="predicted"/>
<dbReference type="PANTHER" id="PTHR11735:SF11">
    <property type="entry name" value="TRNA THREONYLCARBAMOYLADENOSINE BIOSYNTHESIS PROTEIN TSAB"/>
    <property type="match status" value="1"/>
</dbReference>
<dbReference type="InterPro" id="IPR043129">
    <property type="entry name" value="ATPase_NBD"/>
</dbReference>
<dbReference type="GO" id="GO:0005829">
    <property type="term" value="C:cytosol"/>
    <property type="evidence" value="ECO:0007669"/>
    <property type="project" value="TreeGrafter"/>
</dbReference>
<accession>A0A382TQ90</accession>
<dbReference type="InterPro" id="IPR022496">
    <property type="entry name" value="T6A_TsaB"/>
</dbReference>
<dbReference type="GO" id="GO:0002949">
    <property type="term" value="P:tRNA threonylcarbamoyladenosine modification"/>
    <property type="evidence" value="ECO:0007669"/>
    <property type="project" value="InterPro"/>
</dbReference>
<dbReference type="AlphaFoldDB" id="A0A382TQ90"/>
<evidence type="ECO:0000259" key="1">
    <source>
        <dbReference type="Pfam" id="PF00814"/>
    </source>
</evidence>
<dbReference type="EMBL" id="UINC01138362">
    <property type="protein sequence ID" value="SVD24254.1"/>
    <property type="molecule type" value="Genomic_DNA"/>
</dbReference>
<organism evidence="2">
    <name type="scientific">marine metagenome</name>
    <dbReference type="NCBI Taxonomy" id="408172"/>
    <lineage>
        <taxon>unclassified sequences</taxon>
        <taxon>metagenomes</taxon>
        <taxon>ecological metagenomes</taxon>
    </lineage>
</organism>
<dbReference type="PANTHER" id="PTHR11735">
    <property type="entry name" value="TRNA N6-ADENOSINE THREONYLCARBAMOYLTRANSFERASE"/>
    <property type="match status" value="1"/>
</dbReference>
<reference evidence="2" key="1">
    <citation type="submission" date="2018-05" db="EMBL/GenBank/DDBJ databases">
        <authorList>
            <person name="Lanie J.A."/>
            <person name="Ng W.-L."/>
            <person name="Kazmierczak K.M."/>
            <person name="Andrzejewski T.M."/>
            <person name="Davidsen T.M."/>
            <person name="Wayne K.J."/>
            <person name="Tettelin H."/>
            <person name="Glass J.I."/>
            <person name="Rusch D."/>
            <person name="Podicherti R."/>
            <person name="Tsui H.-C.T."/>
            <person name="Winkler M.E."/>
        </authorList>
    </citation>
    <scope>NUCLEOTIDE SEQUENCE</scope>
</reference>
<name>A0A382TQ90_9ZZZZ</name>
<dbReference type="NCBIfam" id="TIGR03725">
    <property type="entry name" value="T6A_YeaZ"/>
    <property type="match status" value="1"/>
</dbReference>
<feature type="domain" description="Gcp-like" evidence="1">
    <location>
        <begin position="38"/>
        <end position="131"/>
    </location>
</feature>
<dbReference type="CDD" id="cd24032">
    <property type="entry name" value="ASKHA_NBD_TsaB"/>
    <property type="match status" value="1"/>
</dbReference>
<dbReference type="InterPro" id="IPR000905">
    <property type="entry name" value="Gcp-like_dom"/>
</dbReference>
<dbReference type="Gene3D" id="3.30.420.40">
    <property type="match status" value="2"/>
</dbReference>
<dbReference type="Pfam" id="PF00814">
    <property type="entry name" value="TsaD"/>
    <property type="match status" value="1"/>
</dbReference>
<protein>
    <recommendedName>
        <fullName evidence="1">Gcp-like domain-containing protein</fullName>
    </recommendedName>
</protein>
<sequence length="203" mass="21921">MAIDPTRILAVDTATESCSAACLVGGEIYQRRALDPQGHSRLLLGMIEEVLSESRVLRHELDAIVYDAGPGSFTGIRIGAGVAQGLAMGLRKPLLAVSSLMTLAEAMDGKAKSKGRILAAIDARMEQVYWGCLEQDEESLGGWHWHEHPRVSDPAAVREFVTGCTGIGSGWDRYAAVFQSSEEEEIQWHRGEFPTAAAAARIA</sequence>
<dbReference type="SUPFAM" id="SSF53067">
    <property type="entry name" value="Actin-like ATPase domain"/>
    <property type="match status" value="2"/>
</dbReference>
<evidence type="ECO:0000313" key="2">
    <source>
        <dbReference type="EMBL" id="SVD24254.1"/>
    </source>
</evidence>
<feature type="non-terminal residue" evidence="2">
    <location>
        <position position="203"/>
    </location>
</feature>